<comment type="caution">
    <text evidence="1">The sequence shown here is derived from an EMBL/GenBank/DDBJ whole genome shotgun (WGS) entry which is preliminary data.</text>
</comment>
<reference evidence="1 2" key="1">
    <citation type="submission" date="2015-11" db="EMBL/GenBank/DDBJ databases">
        <title>Genome-wide analysis reveals the secondary metabolome in Streptomyces kanasensis ZX01.</title>
        <authorList>
            <person name="Zhang G."/>
            <person name="Han L."/>
            <person name="Feng J."/>
            <person name="Zhang X."/>
        </authorList>
    </citation>
    <scope>NUCLEOTIDE SEQUENCE [LARGE SCALE GENOMIC DNA]</scope>
    <source>
        <strain evidence="1 2">ZX01</strain>
    </source>
</reference>
<dbReference type="InterPro" id="IPR036388">
    <property type="entry name" value="WH-like_DNA-bd_sf"/>
</dbReference>
<protein>
    <recommendedName>
        <fullName evidence="3">HTH marR-type domain-containing protein</fullName>
    </recommendedName>
</protein>
<dbReference type="AlphaFoldDB" id="A0A100Y0F3"/>
<accession>A0A100Y0F3</accession>
<name>A0A100Y0F3_9ACTN</name>
<organism evidence="1 2">
    <name type="scientific">Streptomyces kanasensis</name>
    <dbReference type="NCBI Taxonomy" id="936756"/>
    <lineage>
        <taxon>Bacteria</taxon>
        <taxon>Bacillati</taxon>
        <taxon>Actinomycetota</taxon>
        <taxon>Actinomycetes</taxon>
        <taxon>Kitasatosporales</taxon>
        <taxon>Streptomycetaceae</taxon>
        <taxon>Streptomyces</taxon>
    </lineage>
</organism>
<gene>
    <name evidence="1" type="ORF">ATE80_29935</name>
</gene>
<dbReference type="Gene3D" id="1.10.10.10">
    <property type="entry name" value="Winged helix-like DNA-binding domain superfamily/Winged helix DNA-binding domain"/>
    <property type="match status" value="1"/>
</dbReference>
<evidence type="ECO:0000313" key="1">
    <source>
        <dbReference type="EMBL" id="KUH35310.1"/>
    </source>
</evidence>
<keyword evidence="2" id="KW-1185">Reference proteome</keyword>
<dbReference type="Proteomes" id="UP000054011">
    <property type="component" value="Unassembled WGS sequence"/>
</dbReference>
<dbReference type="EMBL" id="LNSV01000157">
    <property type="protein sequence ID" value="KUH35310.1"/>
    <property type="molecule type" value="Genomic_DNA"/>
</dbReference>
<dbReference type="InterPro" id="IPR036390">
    <property type="entry name" value="WH_DNA-bd_sf"/>
</dbReference>
<sequence length="116" mass="12462">MLRSLHITSPLLFAVGAMNAVTAHIEENRGALATALCLCVCAAGLFAEDRLQQDLRRDSRVLAYVAAHPKARLARAARDLGLSPRRVEASLARLVAAGLLTHTGEEEPVRTYSICA</sequence>
<dbReference type="SUPFAM" id="SSF46785">
    <property type="entry name" value="Winged helix' DNA-binding domain"/>
    <property type="match status" value="1"/>
</dbReference>
<dbReference type="STRING" id="936756.ATE80_29935"/>
<evidence type="ECO:0000313" key="2">
    <source>
        <dbReference type="Proteomes" id="UP000054011"/>
    </source>
</evidence>
<proteinExistence type="predicted"/>
<evidence type="ECO:0008006" key="3">
    <source>
        <dbReference type="Google" id="ProtNLM"/>
    </source>
</evidence>